<proteinExistence type="predicted"/>
<name>A0A6A6G109_9PEZI</name>
<evidence type="ECO:0000313" key="2">
    <source>
        <dbReference type="Proteomes" id="UP000799538"/>
    </source>
</evidence>
<protein>
    <submittedName>
        <fullName evidence="1">Uncharacterized protein</fullName>
    </submittedName>
</protein>
<evidence type="ECO:0000313" key="1">
    <source>
        <dbReference type="EMBL" id="KAF2219130.1"/>
    </source>
</evidence>
<sequence>MSTTAPTEEKGIARSFQDLSREEFLTVVKALVTDPELLTRYEAPRDAPYRAEHRLQVGATCFNDRPFVIRMEAPGICSYDGPLGELATMELLRLNRCRIVINDLDYHSMVHLHDTVKHVVSISRAMVKNIEVRFLFSKASLTSDMLMAWFIIFREYAEYLSGKVSFDHERARDCENRDIIFDVMADEEAERCLIRRIAKTAKDLHAQYGPPRDAEDIWREENWDSLVYSLICRGHSSFPDHDRVKELHSRPH</sequence>
<reference evidence="2" key="1">
    <citation type="journal article" date="2020" name="Stud. Mycol.">
        <title>101 Dothideomycetes genomes: A test case for predicting lifestyles and emergence of pathogens.</title>
        <authorList>
            <person name="Haridas S."/>
            <person name="Albert R."/>
            <person name="Binder M."/>
            <person name="Bloem J."/>
            <person name="LaButti K."/>
            <person name="Salamov A."/>
            <person name="Andreopoulos B."/>
            <person name="Baker S."/>
            <person name="Barry K."/>
            <person name="Bills G."/>
            <person name="Bluhm B."/>
            <person name="Cannon C."/>
            <person name="Castanera R."/>
            <person name="Culley D."/>
            <person name="Daum C."/>
            <person name="Ezra D."/>
            <person name="Gonzalez J."/>
            <person name="Henrissat B."/>
            <person name="Kuo A."/>
            <person name="Liang C."/>
            <person name="Lipzen A."/>
            <person name="Lutzoni F."/>
            <person name="Magnuson J."/>
            <person name="Mondo S."/>
            <person name="Nolan M."/>
            <person name="Ohm R."/>
            <person name="Pangilinan J."/>
            <person name="Park H.-J."/>
            <person name="Ramirez L."/>
            <person name="Alfaro M."/>
            <person name="Sun H."/>
            <person name="Tritt A."/>
            <person name="Yoshinaga Y."/>
            <person name="Zwiers L.-H."/>
            <person name="Turgeon B."/>
            <person name="Goodwin S."/>
            <person name="Spatafora J."/>
            <person name="Crous P."/>
            <person name="Grigoriev I."/>
        </authorList>
    </citation>
    <scope>NUCLEOTIDE SEQUENCE [LARGE SCALE GENOMIC DNA]</scope>
    <source>
        <strain evidence="2">CECT 20119</strain>
    </source>
</reference>
<dbReference type="AlphaFoldDB" id="A0A6A6G109"/>
<keyword evidence="2" id="KW-1185">Reference proteome</keyword>
<gene>
    <name evidence="1" type="ORF">BDZ85DRAFT_299085</name>
</gene>
<dbReference type="OrthoDB" id="10372355at2759"/>
<dbReference type="EMBL" id="ML992520">
    <property type="protein sequence ID" value="KAF2219130.1"/>
    <property type="molecule type" value="Genomic_DNA"/>
</dbReference>
<accession>A0A6A6G109</accession>
<organism evidence="1 2">
    <name type="scientific">Elsinoe ampelina</name>
    <dbReference type="NCBI Taxonomy" id="302913"/>
    <lineage>
        <taxon>Eukaryota</taxon>
        <taxon>Fungi</taxon>
        <taxon>Dikarya</taxon>
        <taxon>Ascomycota</taxon>
        <taxon>Pezizomycotina</taxon>
        <taxon>Dothideomycetes</taxon>
        <taxon>Dothideomycetidae</taxon>
        <taxon>Myriangiales</taxon>
        <taxon>Elsinoaceae</taxon>
        <taxon>Elsinoe</taxon>
    </lineage>
</organism>
<dbReference type="Proteomes" id="UP000799538">
    <property type="component" value="Unassembled WGS sequence"/>
</dbReference>